<dbReference type="SUPFAM" id="SSF81321">
    <property type="entry name" value="Family A G protein-coupled receptor-like"/>
    <property type="match status" value="1"/>
</dbReference>
<sequence length="354" mass="39853">MCECLFVYICSPATDWRPVQGLTNRILNVSSHRLFLLDGFGDLGALRSVLFLSFFFHFVVSLSATSLLLLVVVSNQSLHSPMYLLMASMAAVDLSLPLFFVPDMLLNFLLGRRSISLIGCLLQMHLLHFLGALQSTLLVWMALDRYFAICTPLSYHQQMAPRRFSRFVVPLVLRNAVMVSLLVGLAGMLRFCGNVIQHCFCEHMALVELSCGPTSTNSLLGLLALAFIPVTNFLLIFASYVLIFGSVPRSGRAGVRALHTRVTHLLVMLVSLAVVLVAFLSYQIRTSLPVSCRVFFSSMYLLLPSCFNPIIYGLKLHKNCPKFFKICPKWLKKFSKNFQNYTKLSQNYRNLSKK</sequence>
<evidence type="ECO:0000256" key="8">
    <source>
        <dbReference type="SAM" id="Phobius"/>
    </source>
</evidence>
<keyword evidence="3 8" id="KW-0812">Transmembrane</keyword>
<dbReference type="OMA" id="QMAPRRF"/>
<feature type="domain" description="G-protein coupled receptors family 1 profile" evidence="9">
    <location>
        <begin position="64"/>
        <end position="312"/>
    </location>
</feature>
<protein>
    <recommendedName>
        <fullName evidence="9">G-protein coupled receptors family 1 profile domain-containing protein</fullName>
    </recommendedName>
</protein>
<reference evidence="10" key="3">
    <citation type="submission" date="2025-09" db="UniProtKB">
        <authorList>
            <consortium name="Ensembl"/>
        </authorList>
    </citation>
    <scope>IDENTIFICATION</scope>
</reference>
<evidence type="ECO:0000256" key="7">
    <source>
        <dbReference type="ARBA" id="ARBA00023224"/>
    </source>
</evidence>
<feature type="transmembrane region" description="Helical" evidence="8">
    <location>
        <begin position="265"/>
        <end position="282"/>
    </location>
</feature>
<dbReference type="PANTHER" id="PTHR26450">
    <property type="entry name" value="OLFACTORY RECEPTOR 56B1-RELATED"/>
    <property type="match status" value="1"/>
</dbReference>
<dbReference type="PRINTS" id="PR00245">
    <property type="entry name" value="OLFACTORYR"/>
</dbReference>
<dbReference type="GO" id="GO:0004984">
    <property type="term" value="F:olfactory receptor activity"/>
    <property type="evidence" value="ECO:0007669"/>
    <property type="project" value="InterPro"/>
</dbReference>
<comment type="subcellular location">
    <subcellularLocation>
        <location evidence="1">Membrane</location>
        <topology evidence="1">Multi-pass membrane protein</topology>
    </subcellularLocation>
</comment>
<dbReference type="PROSITE" id="PS50262">
    <property type="entry name" value="G_PROTEIN_RECEP_F1_2"/>
    <property type="match status" value="1"/>
</dbReference>
<dbReference type="STRING" id="161767.ENSAPEP00000030823"/>
<evidence type="ECO:0000259" key="9">
    <source>
        <dbReference type="PROSITE" id="PS50262"/>
    </source>
</evidence>
<evidence type="ECO:0000256" key="4">
    <source>
        <dbReference type="ARBA" id="ARBA00022725"/>
    </source>
</evidence>
<feature type="transmembrane region" description="Helical" evidence="8">
    <location>
        <begin position="294"/>
        <end position="314"/>
    </location>
</feature>
<name>A0A3P8U674_AMPPE</name>
<proteinExistence type="predicted"/>
<dbReference type="Pfam" id="PF13853">
    <property type="entry name" value="7tm_4"/>
    <property type="match status" value="1"/>
</dbReference>
<organism evidence="10 11">
    <name type="scientific">Amphiprion percula</name>
    <name type="common">Orange clownfish</name>
    <name type="synonym">Lutjanus percula</name>
    <dbReference type="NCBI Taxonomy" id="161767"/>
    <lineage>
        <taxon>Eukaryota</taxon>
        <taxon>Metazoa</taxon>
        <taxon>Chordata</taxon>
        <taxon>Craniata</taxon>
        <taxon>Vertebrata</taxon>
        <taxon>Euteleostomi</taxon>
        <taxon>Actinopterygii</taxon>
        <taxon>Neopterygii</taxon>
        <taxon>Teleostei</taxon>
        <taxon>Neoteleostei</taxon>
        <taxon>Acanthomorphata</taxon>
        <taxon>Ovalentaria</taxon>
        <taxon>Pomacentridae</taxon>
        <taxon>Amphiprion</taxon>
    </lineage>
</organism>
<dbReference type="InterPro" id="IPR050402">
    <property type="entry name" value="OR51/52/56-like"/>
</dbReference>
<dbReference type="Proteomes" id="UP000265080">
    <property type="component" value="Chromosome 9"/>
</dbReference>
<reference evidence="10 11" key="1">
    <citation type="submission" date="2018-03" db="EMBL/GenBank/DDBJ databases">
        <title>Finding Nemo's genes: A chromosome-scale reference assembly of the genome of the orange clownfish Amphiprion percula.</title>
        <authorList>
            <person name="Lehmann R."/>
        </authorList>
    </citation>
    <scope>NUCLEOTIDE SEQUENCE</scope>
</reference>
<dbReference type="GO" id="GO:0007186">
    <property type="term" value="P:G protein-coupled receptor signaling pathway"/>
    <property type="evidence" value="ECO:0007669"/>
    <property type="project" value="InterPro"/>
</dbReference>
<dbReference type="InterPro" id="IPR017452">
    <property type="entry name" value="GPCR_Rhodpsn_7TM"/>
</dbReference>
<evidence type="ECO:0000256" key="6">
    <source>
        <dbReference type="ARBA" id="ARBA00023136"/>
    </source>
</evidence>
<dbReference type="GeneTree" id="ENSGT01030000234640"/>
<evidence type="ECO:0000256" key="2">
    <source>
        <dbReference type="ARBA" id="ARBA00022606"/>
    </source>
</evidence>
<feature type="transmembrane region" description="Helical" evidence="8">
    <location>
        <begin position="219"/>
        <end position="244"/>
    </location>
</feature>
<evidence type="ECO:0000313" key="11">
    <source>
        <dbReference type="Proteomes" id="UP000265080"/>
    </source>
</evidence>
<reference evidence="10" key="2">
    <citation type="submission" date="2025-08" db="UniProtKB">
        <authorList>
            <consortium name="Ensembl"/>
        </authorList>
    </citation>
    <scope>IDENTIFICATION</scope>
</reference>
<keyword evidence="4" id="KW-0552">Olfaction</keyword>
<accession>A0A3P8U674</accession>
<keyword evidence="6 8" id="KW-0472">Membrane</keyword>
<dbReference type="InterPro" id="IPR000725">
    <property type="entry name" value="Olfact_rcpt"/>
</dbReference>
<keyword evidence="5 8" id="KW-1133">Transmembrane helix</keyword>
<evidence type="ECO:0000256" key="1">
    <source>
        <dbReference type="ARBA" id="ARBA00004141"/>
    </source>
</evidence>
<keyword evidence="11" id="KW-1185">Reference proteome</keyword>
<dbReference type="Ensembl" id="ENSAPET00000031645.1">
    <property type="protein sequence ID" value="ENSAPEP00000030823.1"/>
    <property type="gene ID" value="ENSAPEG00000021885.1"/>
</dbReference>
<dbReference type="Gene3D" id="1.20.1070.10">
    <property type="entry name" value="Rhodopsin 7-helix transmembrane proteins"/>
    <property type="match status" value="1"/>
</dbReference>
<evidence type="ECO:0000313" key="10">
    <source>
        <dbReference type="Ensembl" id="ENSAPEP00000030823.1"/>
    </source>
</evidence>
<feature type="transmembrane region" description="Helical" evidence="8">
    <location>
        <begin position="49"/>
        <end position="71"/>
    </location>
</feature>
<keyword evidence="7" id="KW-0807">Transducer</keyword>
<feature type="transmembrane region" description="Helical" evidence="8">
    <location>
        <begin position="83"/>
        <end position="101"/>
    </location>
</feature>
<keyword evidence="2" id="KW-0716">Sensory transduction</keyword>
<evidence type="ECO:0000256" key="5">
    <source>
        <dbReference type="ARBA" id="ARBA00022989"/>
    </source>
</evidence>
<dbReference type="GO" id="GO:0005886">
    <property type="term" value="C:plasma membrane"/>
    <property type="evidence" value="ECO:0007669"/>
    <property type="project" value="TreeGrafter"/>
</dbReference>
<dbReference type="AlphaFoldDB" id="A0A3P8U674"/>
<evidence type="ECO:0000256" key="3">
    <source>
        <dbReference type="ARBA" id="ARBA00022692"/>
    </source>
</evidence>
<dbReference type="PANTHER" id="PTHR26450:SF391">
    <property type="entry name" value="ODORANT RECEPTOR-RELATED"/>
    <property type="match status" value="1"/>
</dbReference>
<feature type="transmembrane region" description="Helical" evidence="8">
    <location>
        <begin position="121"/>
        <end position="143"/>
    </location>
</feature>
<feature type="transmembrane region" description="Helical" evidence="8">
    <location>
        <begin position="164"/>
        <end position="186"/>
    </location>
</feature>